<proteinExistence type="predicted"/>
<dbReference type="AlphaFoldDB" id="A0A2I0MMF0"/>
<evidence type="ECO:0000313" key="3">
    <source>
        <dbReference type="EMBL" id="PKK30858.1"/>
    </source>
</evidence>
<evidence type="ECO:0000256" key="1">
    <source>
        <dbReference type="SAM" id="MobiDB-lite"/>
    </source>
</evidence>
<organism evidence="3 4">
    <name type="scientific">Columba livia</name>
    <name type="common">Rock dove</name>
    <dbReference type="NCBI Taxonomy" id="8932"/>
    <lineage>
        <taxon>Eukaryota</taxon>
        <taxon>Metazoa</taxon>
        <taxon>Chordata</taxon>
        <taxon>Craniata</taxon>
        <taxon>Vertebrata</taxon>
        <taxon>Euteleostomi</taxon>
        <taxon>Archelosauria</taxon>
        <taxon>Archosauria</taxon>
        <taxon>Dinosauria</taxon>
        <taxon>Saurischia</taxon>
        <taxon>Theropoda</taxon>
        <taxon>Coelurosauria</taxon>
        <taxon>Aves</taxon>
        <taxon>Neognathae</taxon>
        <taxon>Neoaves</taxon>
        <taxon>Columbimorphae</taxon>
        <taxon>Columbiformes</taxon>
        <taxon>Columbidae</taxon>
        <taxon>Columba</taxon>
    </lineage>
</organism>
<feature type="region of interest" description="Disordered" evidence="1">
    <location>
        <begin position="102"/>
        <end position="158"/>
    </location>
</feature>
<dbReference type="EMBL" id="AKCR02000006">
    <property type="protein sequence ID" value="PKK30858.1"/>
    <property type="molecule type" value="Genomic_DNA"/>
</dbReference>
<reference evidence="3 4" key="1">
    <citation type="journal article" date="2013" name="Science">
        <title>Genomic diversity and evolution of the head crest in the rock pigeon.</title>
        <authorList>
            <person name="Shapiro M.D."/>
            <person name="Kronenberg Z."/>
            <person name="Li C."/>
            <person name="Domyan E.T."/>
            <person name="Pan H."/>
            <person name="Campbell M."/>
            <person name="Tan H."/>
            <person name="Huff C.D."/>
            <person name="Hu H."/>
            <person name="Vickrey A.I."/>
            <person name="Nielsen S.C."/>
            <person name="Stringham S.A."/>
            <person name="Hu H."/>
            <person name="Willerslev E."/>
            <person name="Gilbert M.T."/>
            <person name="Yandell M."/>
            <person name="Zhang G."/>
            <person name="Wang J."/>
        </authorList>
    </citation>
    <scope>NUCLEOTIDE SEQUENCE [LARGE SCALE GENOMIC DNA]</scope>
    <source>
        <tissue evidence="3">Blood</tissue>
    </source>
</reference>
<feature type="signal peptide" evidence="2">
    <location>
        <begin position="1"/>
        <end position="19"/>
    </location>
</feature>
<accession>A0A2I0MMF0</accession>
<gene>
    <name evidence="3" type="ORF">A306_00003302</name>
</gene>
<comment type="caution">
    <text evidence="3">The sequence shown here is derived from an EMBL/GenBank/DDBJ whole genome shotgun (WGS) entry which is preliminary data.</text>
</comment>
<keyword evidence="2" id="KW-0732">Signal</keyword>
<sequence length="158" mass="17542">MAEPSLPLSLLCLLRLLHPELSPRREAGAGRHSPPTVHALWPREQRQLLWPRHLLRPRAGLLPGHGRDAPLHRGRLPAFALPGRRAALRLRGPLRRSRHLLQRRNVRDGRRLPGRGQRRSSGHSGEEPDGAGRFCWRSAPQADAFGQPAAAGQAPPPL</sequence>
<feature type="compositionally biased region" description="Basic residues" evidence="1">
    <location>
        <begin position="112"/>
        <end position="121"/>
    </location>
</feature>
<feature type="chain" id="PRO_5014112478" evidence="2">
    <location>
        <begin position="20"/>
        <end position="158"/>
    </location>
</feature>
<feature type="non-terminal residue" evidence="3">
    <location>
        <position position="158"/>
    </location>
</feature>
<protein>
    <submittedName>
        <fullName evidence="3">Vasotocin-neurophysin VT-like</fullName>
    </submittedName>
</protein>
<evidence type="ECO:0000313" key="4">
    <source>
        <dbReference type="Proteomes" id="UP000053872"/>
    </source>
</evidence>
<name>A0A2I0MMF0_COLLI</name>
<keyword evidence="4" id="KW-1185">Reference proteome</keyword>
<evidence type="ECO:0000256" key="2">
    <source>
        <dbReference type="SAM" id="SignalP"/>
    </source>
</evidence>
<dbReference type="Proteomes" id="UP000053872">
    <property type="component" value="Unassembled WGS sequence"/>
</dbReference>
<feature type="compositionally biased region" description="Low complexity" evidence="1">
    <location>
        <begin position="139"/>
        <end position="158"/>
    </location>
</feature>
<dbReference type="InParanoid" id="A0A2I0MMF0"/>